<reference evidence="2" key="1">
    <citation type="journal article" date="2022" name="Int. J. Mol. Sci.">
        <title>Draft Genome of Tanacetum Coccineum: Genomic Comparison of Closely Related Tanacetum-Family Plants.</title>
        <authorList>
            <person name="Yamashiro T."/>
            <person name="Shiraishi A."/>
            <person name="Nakayama K."/>
            <person name="Satake H."/>
        </authorList>
    </citation>
    <scope>NUCLEOTIDE SEQUENCE</scope>
</reference>
<protein>
    <submittedName>
        <fullName evidence="2">Uncharacterized protein</fullName>
    </submittedName>
</protein>
<feature type="coiled-coil region" evidence="1">
    <location>
        <begin position="200"/>
        <end position="234"/>
    </location>
</feature>
<comment type="caution">
    <text evidence="2">The sequence shown here is derived from an EMBL/GenBank/DDBJ whole genome shotgun (WGS) entry which is preliminary data.</text>
</comment>
<evidence type="ECO:0000313" key="2">
    <source>
        <dbReference type="EMBL" id="GJT60326.1"/>
    </source>
</evidence>
<sequence length="253" mass="28962">MLQKEFKDYTGYEPETYRRSLLRYLDDLDKLIDERILEYRELRMKESDVKAIKEIENKANLSTDGTSLDASLVTKGTTLDASLVTEGIAMDASLVAKQRNDADAKKILVDMTASNIENADIKPSYDSDAVSEVHHNMFKNVFAHGIQNHEQTKSIPNTYMVNENNSNIISDIPNMDPNRGKEEHNDVDYEQQCAFFVSLINNLKCDVEKCNKVNHEAQQANALLTNDLERYKEKEKHFAKETVRFIKSADYVV</sequence>
<dbReference type="Proteomes" id="UP001151760">
    <property type="component" value="Unassembled WGS sequence"/>
</dbReference>
<keyword evidence="3" id="KW-1185">Reference proteome</keyword>
<keyword evidence="1" id="KW-0175">Coiled coil</keyword>
<evidence type="ECO:0000256" key="1">
    <source>
        <dbReference type="SAM" id="Coils"/>
    </source>
</evidence>
<accession>A0ABQ5FAN5</accession>
<proteinExistence type="predicted"/>
<dbReference type="EMBL" id="BQNB010017190">
    <property type="protein sequence ID" value="GJT60326.1"/>
    <property type="molecule type" value="Genomic_DNA"/>
</dbReference>
<evidence type="ECO:0000313" key="3">
    <source>
        <dbReference type="Proteomes" id="UP001151760"/>
    </source>
</evidence>
<reference evidence="2" key="2">
    <citation type="submission" date="2022-01" db="EMBL/GenBank/DDBJ databases">
        <authorList>
            <person name="Yamashiro T."/>
            <person name="Shiraishi A."/>
            <person name="Satake H."/>
            <person name="Nakayama K."/>
        </authorList>
    </citation>
    <scope>NUCLEOTIDE SEQUENCE</scope>
</reference>
<organism evidence="2 3">
    <name type="scientific">Tanacetum coccineum</name>
    <dbReference type="NCBI Taxonomy" id="301880"/>
    <lineage>
        <taxon>Eukaryota</taxon>
        <taxon>Viridiplantae</taxon>
        <taxon>Streptophyta</taxon>
        <taxon>Embryophyta</taxon>
        <taxon>Tracheophyta</taxon>
        <taxon>Spermatophyta</taxon>
        <taxon>Magnoliopsida</taxon>
        <taxon>eudicotyledons</taxon>
        <taxon>Gunneridae</taxon>
        <taxon>Pentapetalae</taxon>
        <taxon>asterids</taxon>
        <taxon>campanulids</taxon>
        <taxon>Asterales</taxon>
        <taxon>Asteraceae</taxon>
        <taxon>Asteroideae</taxon>
        <taxon>Anthemideae</taxon>
        <taxon>Anthemidinae</taxon>
        <taxon>Tanacetum</taxon>
    </lineage>
</organism>
<name>A0ABQ5FAN5_9ASTR</name>
<gene>
    <name evidence="2" type="ORF">Tco_1003859</name>
</gene>